<proteinExistence type="predicted"/>
<dbReference type="RefSeq" id="WP_055683172.1">
    <property type="nucleotide sequence ID" value="NZ_CXPG01000020.1"/>
</dbReference>
<feature type="transmembrane region" description="Helical" evidence="1">
    <location>
        <begin position="41"/>
        <end position="60"/>
    </location>
</feature>
<name>A0A0M6XRN1_9RHOB</name>
<evidence type="ECO:0000256" key="1">
    <source>
        <dbReference type="SAM" id="Phobius"/>
    </source>
</evidence>
<organism evidence="2 3">
    <name type="scientific">Jannaschia rubra</name>
    <dbReference type="NCBI Taxonomy" id="282197"/>
    <lineage>
        <taxon>Bacteria</taxon>
        <taxon>Pseudomonadati</taxon>
        <taxon>Pseudomonadota</taxon>
        <taxon>Alphaproteobacteria</taxon>
        <taxon>Rhodobacterales</taxon>
        <taxon>Roseobacteraceae</taxon>
        <taxon>Jannaschia</taxon>
    </lineage>
</organism>
<dbReference type="EMBL" id="CXPG01000020">
    <property type="protein sequence ID" value="CTQ33806.1"/>
    <property type="molecule type" value="Genomic_DNA"/>
</dbReference>
<feature type="transmembrane region" description="Helical" evidence="1">
    <location>
        <begin position="181"/>
        <end position="206"/>
    </location>
</feature>
<dbReference type="STRING" id="282197.SAMN04488517_102642"/>
<keyword evidence="1" id="KW-0472">Membrane</keyword>
<evidence type="ECO:0000313" key="2">
    <source>
        <dbReference type="EMBL" id="CTQ33806.1"/>
    </source>
</evidence>
<feature type="transmembrane region" description="Helical" evidence="1">
    <location>
        <begin position="106"/>
        <end position="124"/>
    </location>
</feature>
<dbReference type="OrthoDB" id="269771at2"/>
<keyword evidence="1" id="KW-0812">Transmembrane</keyword>
<dbReference type="AlphaFoldDB" id="A0A0M6XRN1"/>
<feature type="transmembrane region" description="Helical" evidence="1">
    <location>
        <begin position="12"/>
        <end position="29"/>
    </location>
</feature>
<accession>A0A0M6XRN1</accession>
<evidence type="ECO:0000313" key="3">
    <source>
        <dbReference type="Proteomes" id="UP000048908"/>
    </source>
</evidence>
<reference evidence="2 3" key="1">
    <citation type="submission" date="2015-07" db="EMBL/GenBank/DDBJ databases">
        <authorList>
            <person name="Noorani M."/>
        </authorList>
    </citation>
    <scope>NUCLEOTIDE SEQUENCE [LARGE SCALE GENOMIC DNA]</scope>
    <source>
        <strain evidence="2 3">CECT 5088</strain>
    </source>
</reference>
<keyword evidence="1" id="KW-1133">Transmembrane helix</keyword>
<feature type="transmembrane region" description="Helical" evidence="1">
    <location>
        <begin position="144"/>
        <end position="161"/>
    </location>
</feature>
<sequence length="210" mass="22673">MLATDSAPSPRTTALVCLTAVVLALIVGWQNAGLWKEGGAVELATVVTLLLVTGLFVVHLPRLAFGPQWHLPVLTALFAMRELDFDKRFTENGILKLRTYTGDAPLLLKLVGVAVIALALVCLYRLVARNRRDFVAALRAGHRWAILITVGTVVAIVAKGIDGLGRKLAPFGIEVSEAQGMLAGVVEELLEFSFAVALLLSLLLWLRRNA</sequence>
<keyword evidence="3" id="KW-1185">Reference proteome</keyword>
<protein>
    <submittedName>
        <fullName evidence="2">Uncharacterized protein</fullName>
    </submittedName>
</protein>
<dbReference type="Proteomes" id="UP000048908">
    <property type="component" value="Unassembled WGS sequence"/>
</dbReference>
<gene>
    <name evidence="2" type="ORF">JAN5088_02592</name>
</gene>